<evidence type="ECO:0008006" key="4">
    <source>
        <dbReference type="Google" id="ProtNLM"/>
    </source>
</evidence>
<accession>A0ABT7WIJ7</accession>
<dbReference type="EMBL" id="JAUDUY010000013">
    <property type="protein sequence ID" value="MDM9632721.1"/>
    <property type="molecule type" value="Genomic_DNA"/>
</dbReference>
<comment type="caution">
    <text evidence="2">The sequence shown here is derived from an EMBL/GenBank/DDBJ whole genome shotgun (WGS) entry which is preliminary data.</text>
</comment>
<keyword evidence="3" id="KW-1185">Reference proteome</keyword>
<gene>
    <name evidence="2" type="ORF">QU605_14680</name>
</gene>
<name>A0ABT7WIJ7_9FLAO</name>
<evidence type="ECO:0000313" key="3">
    <source>
        <dbReference type="Proteomes" id="UP001174839"/>
    </source>
</evidence>
<dbReference type="RefSeq" id="WP_289726083.1">
    <property type="nucleotide sequence ID" value="NZ_JAUDUY010000013.1"/>
</dbReference>
<reference evidence="2" key="1">
    <citation type="submission" date="2023-06" db="EMBL/GenBank/DDBJ databases">
        <title>Robiginitalea aurantiacus sp. nov. and Algoriphagus sediminis sp. nov., isolated from coastal sediment.</title>
        <authorList>
            <person name="Zhou Z.Y."/>
            <person name="An J."/>
            <person name="Jia Y.W."/>
            <person name="Du Z.J."/>
        </authorList>
    </citation>
    <scope>NUCLEOTIDE SEQUENCE</scope>
    <source>
        <strain evidence="2">M39</strain>
    </source>
</reference>
<evidence type="ECO:0000256" key="1">
    <source>
        <dbReference type="SAM" id="SignalP"/>
    </source>
</evidence>
<feature type="signal peptide" evidence="1">
    <location>
        <begin position="1"/>
        <end position="18"/>
    </location>
</feature>
<organism evidence="2 3">
    <name type="scientific">Robiginitalea aurantiaca</name>
    <dbReference type="NCBI Taxonomy" id="3056915"/>
    <lineage>
        <taxon>Bacteria</taxon>
        <taxon>Pseudomonadati</taxon>
        <taxon>Bacteroidota</taxon>
        <taxon>Flavobacteriia</taxon>
        <taxon>Flavobacteriales</taxon>
        <taxon>Flavobacteriaceae</taxon>
        <taxon>Robiginitalea</taxon>
    </lineage>
</organism>
<protein>
    <recommendedName>
        <fullName evidence="4">Transporter</fullName>
    </recommendedName>
</protein>
<evidence type="ECO:0000313" key="2">
    <source>
        <dbReference type="EMBL" id="MDM9632721.1"/>
    </source>
</evidence>
<proteinExistence type="predicted"/>
<dbReference type="Proteomes" id="UP001174839">
    <property type="component" value="Unassembled WGS sequence"/>
</dbReference>
<feature type="chain" id="PRO_5045448579" description="Transporter" evidence="1">
    <location>
        <begin position="19"/>
        <end position="282"/>
    </location>
</feature>
<sequence length="282" mass="31278">MRTIFAFILLFTSVGLFAQDDQESSKPTQDAGSKALDATATQWSFQLAYQMMPDYYSDIVNGTPRRPGLDNYVQLRIVAPVPLKSLTILPRLTVRHYEDVSNGKSGFGNTELFALIIPKVTDWGTGRAGIGPMVTTPGNKDVAKDEWGYGFSAAIVNNSGQWFYGLLFTQSWRAVDPNALQPEVSSTANPLGIAPFLNYRFGNSGYYLGTPDMVALYDWNTKGFYLPLGARFGKVWVMEKGSINAYVEYRTSAIYKDWQGPAVKNSFRVNFTYTMPVGGGKK</sequence>
<keyword evidence="1" id="KW-0732">Signal</keyword>